<dbReference type="InterPro" id="IPR013324">
    <property type="entry name" value="RNA_pol_sigma_r3/r4-like"/>
</dbReference>
<dbReference type="EMBL" id="BAAAGX010000003">
    <property type="protein sequence ID" value="GAA0222296.1"/>
    <property type="molecule type" value="Genomic_DNA"/>
</dbReference>
<dbReference type="InterPro" id="IPR014284">
    <property type="entry name" value="RNA_pol_sigma-70_dom"/>
</dbReference>
<accession>A0ABN0TI55</accession>
<feature type="domain" description="RNA polymerase sigma-70 region 4" evidence="7">
    <location>
        <begin position="211"/>
        <end position="257"/>
    </location>
</feature>
<evidence type="ECO:0000256" key="1">
    <source>
        <dbReference type="ARBA" id="ARBA00023015"/>
    </source>
</evidence>
<dbReference type="InterPro" id="IPR000943">
    <property type="entry name" value="RNA_pol_sigma70"/>
</dbReference>
<comment type="caution">
    <text evidence="8">The sequence shown here is derived from an EMBL/GenBank/DDBJ whole genome shotgun (WGS) entry which is preliminary data.</text>
</comment>
<keyword evidence="3" id="KW-0238">DNA-binding</keyword>
<keyword evidence="9" id="KW-1185">Reference proteome</keyword>
<evidence type="ECO:0000256" key="2">
    <source>
        <dbReference type="ARBA" id="ARBA00023082"/>
    </source>
</evidence>
<dbReference type="SUPFAM" id="SSF88946">
    <property type="entry name" value="Sigma2 domain of RNA polymerase sigma factors"/>
    <property type="match status" value="1"/>
</dbReference>
<dbReference type="NCBIfam" id="TIGR02980">
    <property type="entry name" value="SigBFG"/>
    <property type="match status" value="1"/>
</dbReference>
<evidence type="ECO:0000313" key="8">
    <source>
        <dbReference type="EMBL" id="GAA0222296.1"/>
    </source>
</evidence>
<dbReference type="Pfam" id="PF04539">
    <property type="entry name" value="Sigma70_r3"/>
    <property type="match status" value="1"/>
</dbReference>
<evidence type="ECO:0000256" key="4">
    <source>
        <dbReference type="ARBA" id="ARBA00023163"/>
    </source>
</evidence>
<gene>
    <name evidence="8" type="ORF">GCM10009539_04350</name>
</gene>
<keyword evidence="1" id="KW-0805">Transcription regulation</keyword>
<proteinExistence type="predicted"/>
<dbReference type="Proteomes" id="UP001500967">
    <property type="component" value="Unassembled WGS sequence"/>
</dbReference>
<protein>
    <recommendedName>
        <fullName evidence="10">RNA polymerase sigma-B factor</fullName>
    </recommendedName>
</protein>
<dbReference type="NCBIfam" id="TIGR02937">
    <property type="entry name" value="sigma70-ECF"/>
    <property type="match status" value="1"/>
</dbReference>
<dbReference type="Pfam" id="PF04545">
    <property type="entry name" value="Sigma70_r4"/>
    <property type="match status" value="1"/>
</dbReference>
<organism evidence="8 9">
    <name type="scientific">Cryptosporangium japonicum</name>
    <dbReference type="NCBI Taxonomy" id="80872"/>
    <lineage>
        <taxon>Bacteria</taxon>
        <taxon>Bacillati</taxon>
        <taxon>Actinomycetota</taxon>
        <taxon>Actinomycetes</taxon>
        <taxon>Cryptosporangiales</taxon>
        <taxon>Cryptosporangiaceae</taxon>
        <taxon>Cryptosporangium</taxon>
    </lineage>
</organism>
<dbReference type="RefSeq" id="WP_344647007.1">
    <property type="nucleotide sequence ID" value="NZ_BAAAGX010000003.1"/>
</dbReference>
<dbReference type="InterPro" id="IPR013325">
    <property type="entry name" value="RNA_pol_sigma_r2"/>
</dbReference>
<dbReference type="PRINTS" id="PR00046">
    <property type="entry name" value="SIGMA70FCT"/>
</dbReference>
<evidence type="ECO:0000313" key="9">
    <source>
        <dbReference type="Proteomes" id="UP001500967"/>
    </source>
</evidence>
<keyword evidence="2" id="KW-0731">Sigma factor</keyword>
<dbReference type="PANTHER" id="PTHR30385">
    <property type="entry name" value="SIGMA FACTOR F FLAGELLAR"/>
    <property type="match status" value="1"/>
</dbReference>
<evidence type="ECO:0000259" key="5">
    <source>
        <dbReference type="Pfam" id="PF04539"/>
    </source>
</evidence>
<evidence type="ECO:0008006" key="10">
    <source>
        <dbReference type="Google" id="ProtNLM"/>
    </source>
</evidence>
<evidence type="ECO:0000259" key="6">
    <source>
        <dbReference type="Pfam" id="PF04542"/>
    </source>
</evidence>
<evidence type="ECO:0000256" key="3">
    <source>
        <dbReference type="ARBA" id="ARBA00023125"/>
    </source>
</evidence>
<reference evidence="8 9" key="1">
    <citation type="journal article" date="2019" name="Int. J. Syst. Evol. Microbiol.">
        <title>The Global Catalogue of Microorganisms (GCM) 10K type strain sequencing project: providing services to taxonomists for standard genome sequencing and annotation.</title>
        <authorList>
            <consortium name="The Broad Institute Genomics Platform"/>
            <consortium name="The Broad Institute Genome Sequencing Center for Infectious Disease"/>
            <person name="Wu L."/>
            <person name="Ma J."/>
        </authorList>
    </citation>
    <scope>NUCLEOTIDE SEQUENCE [LARGE SCALE GENOMIC DNA]</scope>
    <source>
        <strain evidence="8 9">JCM 10425</strain>
    </source>
</reference>
<dbReference type="Gene3D" id="1.10.10.10">
    <property type="entry name" value="Winged helix-like DNA-binding domain superfamily/Winged helix DNA-binding domain"/>
    <property type="match status" value="2"/>
</dbReference>
<dbReference type="SUPFAM" id="SSF88659">
    <property type="entry name" value="Sigma3 and sigma4 domains of RNA polymerase sigma factors"/>
    <property type="match status" value="2"/>
</dbReference>
<dbReference type="InterPro" id="IPR007630">
    <property type="entry name" value="RNA_pol_sigma70_r4"/>
</dbReference>
<sequence>MTLAPIAPGRADYSDYPSVAPLFQDYSACPDDAPERAELRERLALLHLPLAENLARRFARRGEPVDDLVQVARLGLLKAIDRFDPRREVPFLGFAVPTIVGEIRRHFRDRAWCVRPPRRLQDLHLRINAATTELLRRDHHAPTAQTLARHLGVSTEEILEAIQLTNAYAPMPLDASVRSEPNGPSLIESLGEDDQALGLVDDREALKRLVRELPDRERRILALRFFEDRTQTQIAADVGVSQMQVSRLLSAILAHLRRGLLND</sequence>
<dbReference type="Pfam" id="PF04542">
    <property type="entry name" value="Sigma70_r2"/>
    <property type="match status" value="1"/>
</dbReference>
<name>A0ABN0TI55_9ACTN</name>
<dbReference type="InterPro" id="IPR036388">
    <property type="entry name" value="WH-like_DNA-bd_sf"/>
</dbReference>
<dbReference type="CDD" id="cd06171">
    <property type="entry name" value="Sigma70_r4"/>
    <property type="match status" value="1"/>
</dbReference>
<keyword evidence="4" id="KW-0804">Transcription</keyword>
<dbReference type="InterPro" id="IPR007624">
    <property type="entry name" value="RNA_pol_sigma70_r3"/>
</dbReference>
<dbReference type="Gene3D" id="1.20.120.1810">
    <property type="match status" value="1"/>
</dbReference>
<dbReference type="PANTHER" id="PTHR30385:SF4">
    <property type="entry name" value="RNA POLYMERASE SIGMA-E FACTOR"/>
    <property type="match status" value="1"/>
</dbReference>
<dbReference type="InterPro" id="IPR014322">
    <property type="entry name" value="RNA_pol_sigma-B/F/G"/>
</dbReference>
<feature type="domain" description="RNA polymerase sigma-70 region 2" evidence="6">
    <location>
        <begin position="46"/>
        <end position="112"/>
    </location>
</feature>
<dbReference type="InterPro" id="IPR007627">
    <property type="entry name" value="RNA_pol_sigma70_r2"/>
</dbReference>
<feature type="domain" description="RNA polymerase sigma-70 region 3" evidence="5">
    <location>
        <begin position="126"/>
        <end position="187"/>
    </location>
</feature>
<evidence type="ECO:0000259" key="7">
    <source>
        <dbReference type="Pfam" id="PF04545"/>
    </source>
</evidence>